<comment type="caution">
    <text evidence="14">The sequence shown here is derived from an EMBL/GenBank/DDBJ whole genome shotgun (WGS) entry which is preliminary data.</text>
</comment>
<dbReference type="CDD" id="cd03784">
    <property type="entry name" value="GT1_Gtf-like"/>
    <property type="match status" value="1"/>
</dbReference>
<keyword evidence="6 13" id="KW-0812">Transmembrane</keyword>
<reference evidence="14" key="2">
    <citation type="submission" date="2021-08" db="EMBL/GenBank/DDBJ databases">
        <authorList>
            <person name="Eriksson T."/>
        </authorList>
    </citation>
    <scope>NUCLEOTIDE SEQUENCE</scope>
    <source>
        <strain evidence="14">Stoneville</strain>
        <tissue evidence="14">Whole head</tissue>
    </source>
</reference>
<comment type="subcellular location">
    <subcellularLocation>
        <location evidence="1">Membrane</location>
        <topology evidence="1">Multi-pass membrane protein</topology>
    </subcellularLocation>
</comment>
<dbReference type="PROSITE" id="PS00375">
    <property type="entry name" value="UDPGT"/>
    <property type="match status" value="1"/>
</dbReference>
<evidence type="ECO:0000256" key="9">
    <source>
        <dbReference type="ARBA" id="ARBA00023098"/>
    </source>
</evidence>
<dbReference type="Pfam" id="PF01151">
    <property type="entry name" value="ELO"/>
    <property type="match status" value="1"/>
</dbReference>
<evidence type="ECO:0000313" key="14">
    <source>
        <dbReference type="EMBL" id="KAH0812209.1"/>
    </source>
</evidence>
<dbReference type="GO" id="GO:0016020">
    <property type="term" value="C:membrane"/>
    <property type="evidence" value="ECO:0007669"/>
    <property type="project" value="UniProtKB-SubCell"/>
</dbReference>
<dbReference type="Pfam" id="PF05335">
    <property type="entry name" value="DUF745"/>
    <property type="match status" value="1"/>
</dbReference>
<dbReference type="Gene3D" id="3.40.50.2000">
    <property type="entry name" value="Glycogen Phosphorylase B"/>
    <property type="match status" value="2"/>
</dbReference>
<dbReference type="InterPro" id="IPR007999">
    <property type="entry name" value="DUF745"/>
</dbReference>
<evidence type="ECO:0000256" key="7">
    <source>
        <dbReference type="ARBA" id="ARBA00022832"/>
    </source>
</evidence>
<dbReference type="PANTHER" id="PTHR48043">
    <property type="entry name" value="EG:EG0003.4 PROTEIN-RELATED"/>
    <property type="match status" value="1"/>
</dbReference>
<dbReference type="PANTHER" id="PTHR48043:SF159">
    <property type="entry name" value="EG:EG0003.4 PROTEIN-RELATED"/>
    <property type="match status" value="1"/>
</dbReference>
<proteinExistence type="inferred from homology"/>
<feature type="transmembrane region" description="Helical" evidence="13">
    <location>
        <begin position="361"/>
        <end position="382"/>
    </location>
</feature>
<sequence>MASFLIRKYDYYLNEMEDPRVKDWIGVSSPATFLSIIGIYLFSIYALLPSYMKNRKPYSLKSVLYYYNIFQIVSCSVITYGVLTSGWTTTYSWSCQPVDYSDNPEALSMLNWCYCCYLLKGIELLETVLFILRKKYNQVTNLHVYHHCSTLFLAWLGVKYIGGGMATFPIFVNCIVHVFMYTYYLLASLGEEWQRRVASWKPKLTTFQMVQFCIILAHALQSLHPDCHVPKQFLLIYVPNVLLVQIVVYSRSTVSGQVDLITAARSPAFHPLQGVRPELSSKTNHLYCQPFITFVHLLSEPSITTISFSLKSNTTKTTHMKPFGYEFDVHVPNETGVGNLTRPHNNWQYAKQLSIKMRTSLLIFSISFCYVQCAKILGIFPIPSISHQMVYQSVWRELSLRGHQVTVFTPDPLKNTSLTNLTEIDLSSTYDIIRSIDISKLMAKDKSVTKSTLWLLDFIEEVTIEHFKAGEILFKSATTEFDLIIVETLHPLVYSLGCKFRVPIVAISSFGVLLQTHDAVGNPTHPVLSPDIFANIVGQMGLYQKMSSVLHNLWYRIVYYWFLMPRYDKIAKRFWGDHCPYLGDLERNVDLVLVNTNSILHPVRANVPNIIEMGQMHITIKKSLPQDLQEYLDVSSHGVIYFSLGSNVKSANLSVATRKIIIQALSELPYNVLWKWETDYLPDQPENVMTRKWFPQQDLLGHKNVKAFVSQGGLQSMEEAVSNCVPVVGMPFFGDQSLNVMKMVQMGIGRSIDHVTMTKETLKEVIIEVAENKKYQNRVKELKDLFRDQPMTGLEKTVWWIEYVIRHKGAKHLRSSAADMSWFEYYLVDLLLNIMFRFFAVTVCAFALASCFPSHDDSAADGSHSFGGISGGFGYSGHKHGYASGAELTSLAHTSALQANSAAQNQHAAGNQAAFGVKSSLAQAAQGAAATAQAAVVGKQIIVQELHQQVQAAQQQLQAEIGQYNQAQQAAQAAQEASQQAQQQVNTLSAALAAAQATAAHASQSAAGAASAAASQHAMVSDARQKIGHLTSQLDAAVADLQDTEGAAQKAAAAAHVAQANAAAAANAVAQSAKGGHHGAGKFH</sequence>
<feature type="transmembrane region" description="Helical" evidence="13">
    <location>
        <begin position="144"/>
        <end position="162"/>
    </location>
</feature>
<evidence type="ECO:0000313" key="15">
    <source>
        <dbReference type="Proteomes" id="UP000719412"/>
    </source>
</evidence>
<evidence type="ECO:0000256" key="1">
    <source>
        <dbReference type="ARBA" id="ARBA00004141"/>
    </source>
</evidence>
<dbReference type="AlphaFoldDB" id="A0A8J6HCK8"/>
<keyword evidence="10 13" id="KW-0472">Membrane</keyword>
<dbReference type="SUPFAM" id="SSF53756">
    <property type="entry name" value="UDP-Glycosyltransferase/glycogen phosphorylase"/>
    <property type="match status" value="1"/>
</dbReference>
<keyword evidence="4" id="KW-0328">Glycosyltransferase</keyword>
<dbReference type="Proteomes" id="UP000719412">
    <property type="component" value="Unassembled WGS sequence"/>
</dbReference>
<evidence type="ECO:0000256" key="13">
    <source>
        <dbReference type="SAM" id="Phobius"/>
    </source>
</evidence>
<evidence type="ECO:0000256" key="11">
    <source>
        <dbReference type="ARBA" id="ARBA00023160"/>
    </source>
</evidence>
<keyword evidence="8 13" id="KW-1133">Transmembrane helix</keyword>
<comment type="similarity">
    <text evidence="2">Belongs to the UDP-glycosyltransferase family.</text>
</comment>
<protein>
    <recommendedName>
        <fullName evidence="16">Very-long-chain 3-oxoacyl-CoA synthase</fullName>
    </recommendedName>
</protein>
<keyword evidence="11" id="KW-0275">Fatty acid biosynthesis</keyword>
<evidence type="ECO:0000256" key="8">
    <source>
        <dbReference type="ARBA" id="ARBA00022989"/>
    </source>
</evidence>
<evidence type="ECO:0000256" key="2">
    <source>
        <dbReference type="ARBA" id="ARBA00009995"/>
    </source>
</evidence>
<keyword evidence="9" id="KW-0443">Lipid metabolism</keyword>
<evidence type="ECO:0000256" key="4">
    <source>
        <dbReference type="ARBA" id="ARBA00022676"/>
    </source>
</evidence>
<feature type="transmembrane region" description="Helical" evidence="13">
    <location>
        <begin position="31"/>
        <end position="52"/>
    </location>
</feature>
<feature type="coiled-coil region" evidence="12">
    <location>
        <begin position="943"/>
        <end position="998"/>
    </location>
</feature>
<keyword evidence="15" id="KW-1185">Reference proteome</keyword>
<dbReference type="InterPro" id="IPR050271">
    <property type="entry name" value="UDP-glycosyltransferase"/>
</dbReference>
<evidence type="ECO:0000256" key="10">
    <source>
        <dbReference type="ARBA" id="ARBA00023136"/>
    </source>
</evidence>
<dbReference type="InterPro" id="IPR002213">
    <property type="entry name" value="UDP_glucos_trans"/>
</dbReference>
<keyword evidence="12" id="KW-0175">Coiled coil</keyword>
<accession>A0A8J6HCK8</accession>
<dbReference type="GO" id="GO:0009922">
    <property type="term" value="F:fatty acid elongase activity"/>
    <property type="evidence" value="ECO:0007669"/>
    <property type="project" value="InterPro"/>
</dbReference>
<dbReference type="EMBL" id="JABDTM020026218">
    <property type="protein sequence ID" value="KAH0812209.1"/>
    <property type="molecule type" value="Genomic_DNA"/>
</dbReference>
<feature type="transmembrane region" description="Helical" evidence="13">
    <location>
        <begin position="109"/>
        <end position="132"/>
    </location>
</feature>
<evidence type="ECO:0000256" key="12">
    <source>
        <dbReference type="SAM" id="Coils"/>
    </source>
</evidence>
<gene>
    <name evidence="14" type="ORF">GEV33_010585</name>
</gene>
<feature type="transmembrane region" description="Helical" evidence="13">
    <location>
        <begin position="64"/>
        <end position="83"/>
    </location>
</feature>
<reference evidence="14" key="1">
    <citation type="journal article" date="2020" name="J Insects Food Feed">
        <title>The yellow mealworm (Tenebrio molitor) genome: a resource for the emerging insects as food and feed industry.</title>
        <authorList>
            <person name="Eriksson T."/>
            <person name="Andere A."/>
            <person name="Kelstrup H."/>
            <person name="Emery V."/>
            <person name="Picard C."/>
        </authorList>
    </citation>
    <scope>NUCLEOTIDE SEQUENCE</scope>
    <source>
        <strain evidence="14">Stoneville</strain>
        <tissue evidence="14">Whole head</tissue>
    </source>
</reference>
<keyword evidence="3" id="KW-0444">Lipid biosynthesis</keyword>
<dbReference type="GO" id="GO:0008194">
    <property type="term" value="F:UDP-glycosyltransferase activity"/>
    <property type="evidence" value="ECO:0007669"/>
    <property type="project" value="InterPro"/>
</dbReference>
<keyword evidence="7" id="KW-0276">Fatty acid metabolism</keyword>
<dbReference type="Pfam" id="PF00201">
    <property type="entry name" value="UDPGT"/>
    <property type="match status" value="1"/>
</dbReference>
<evidence type="ECO:0000256" key="3">
    <source>
        <dbReference type="ARBA" id="ARBA00022516"/>
    </source>
</evidence>
<name>A0A8J6HCK8_TENMO</name>
<evidence type="ECO:0000256" key="6">
    <source>
        <dbReference type="ARBA" id="ARBA00022692"/>
    </source>
</evidence>
<dbReference type="InterPro" id="IPR035595">
    <property type="entry name" value="UDP_glycos_trans_CS"/>
</dbReference>
<evidence type="ECO:0008006" key="16">
    <source>
        <dbReference type="Google" id="ProtNLM"/>
    </source>
</evidence>
<evidence type="ECO:0000256" key="5">
    <source>
        <dbReference type="ARBA" id="ARBA00022679"/>
    </source>
</evidence>
<dbReference type="FunFam" id="3.40.50.2000:FF:000050">
    <property type="entry name" value="UDP-glucuronosyltransferase"/>
    <property type="match status" value="1"/>
</dbReference>
<dbReference type="GO" id="GO:0006633">
    <property type="term" value="P:fatty acid biosynthetic process"/>
    <property type="evidence" value="ECO:0007669"/>
    <property type="project" value="UniProtKB-KW"/>
</dbReference>
<dbReference type="InterPro" id="IPR002076">
    <property type="entry name" value="ELO_fam"/>
</dbReference>
<organism evidence="14 15">
    <name type="scientific">Tenebrio molitor</name>
    <name type="common">Yellow mealworm beetle</name>
    <dbReference type="NCBI Taxonomy" id="7067"/>
    <lineage>
        <taxon>Eukaryota</taxon>
        <taxon>Metazoa</taxon>
        <taxon>Ecdysozoa</taxon>
        <taxon>Arthropoda</taxon>
        <taxon>Hexapoda</taxon>
        <taxon>Insecta</taxon>
        <taxon>Pterygota</taxon>
        <taxon>Neoptera</taxon>
        <taxon>Endopterygota</taxon>
        <taxon>Coleoptera</taxon>
        <taxon>Polyphaga</taxon>
        <taxon>Cucujiformia</taxon>
        <taxon>Tenebrionidae</taxon>
        <taxon>Tenebrio</taxon>
    </lineage>
</organism>
<feature type="transmembrane region" description="Helical" evidence="13">
    <location>
        <begin position="168"/>
        <end position="186"/>
    </location>
</feature>
<keyword evidence="5" id="KW-0808">Transferase</keyword>